<dbReference type="Gene3D" id="3.40.1500.20">
    <property type="match status" value="1"/>
</dbReference>
<reference evidence="4" key="1">
    <citation type="journal article" date="2013" name="Nature">
        <title>Draft genome of the wheat A-genome progenitor Triticum urartu.</title>
        <authorList>
            <person name="Ling H.Q."/>
            <person name="Zhao S."/>
            <person name="Liu D."/>
            <person name="Wang J."/>
            <person name="Sun H."/>
            <person name="Zhang C."/>
            <person name="Fan H."/>
            <person name="Li D."/>
            <person name="Dong L."/>
            <person name="Tao Y."/>
            <person name="Gao C."/>
            <person name="Wu H."/>
            <person name="Li Y."/>
            <person name="Cui Y."/>
            <person name="Guo X."/>
            <person name="Zheng S."/>
            <person name="Wang B."/>
            <person name="Yu K."/>
            <person name="Liang Q."/>
            <person name="Yang W."/>
            <person name="Lou X."/>
            <person name="Chen J."/>
            <person name="Feng M."/>
            <person name="Jian J."/>
            <person name="Zhang X."/>
            <person name="Luo G."/>
            <person name="Jiang Y."/>
            <person name="Liu J."/>
            <person name="Wang Z."/>
            <person name="Sha Y."/>
            <person name="Zhang B."/>
            <person name="Wu H."/>
            <person name="Tang D."/>
            <person name="Shen Q."/>
            <person name="Xue P."/>
            <person name="Zou S."/>
            <person name="Wang X."/>
            <person name="Liu X."/>
            <person name="Wang F."/>
            <person name="Yang Y."/>
            <person name="An X."/>
            <person name="Dong Z."/>
            <person name="Zhang K."/>
            <person name="Zhang X."/>
            <person name="Luo M.C."/>
            <person name="Dvorak J."/>
            <person name="Tong Y."/>
            <person name="Wang J."/>
            <person name="Yang H."/>
            <person name="Li Z."/>
            <person name="Wang D."/>
            <person name="Zhang A."/>
            <person name="Wang J."/>
        </authorList>
    </citation>
    <scope>NUCLEOTIDE SEQUENCE</scope>
</reference>
<proteinExistence type="inferred from homology"/>
<dbReference type="InterPro" id="IPR003690">
    <property type="entry name" value="MTERF"/>
</dbReference>
<dbReference type="EMBL" id="KD032058">
    <property type="protein sequence ID" value="EMS66427.1"/>
    <property type="molecule type" value="Genomic_DNA"/>
</dbReference>
<dbReference type="GO" id="GO:0051743">
    <property type="term" value="F:red chlorophyll catabolite reductase activity"/>
    <property type="evidence" value="ECO:0007669"/>
    <property type="project" value="InterPro"/>
</dbReference>
<keyword evidence="2" id="KW-0806">Transcription termination</keyword>
<keyword evidence="3" id="KW-0809">Transit peptide</keyword>
<accession>M8A252</accession>
<evidence type="ECO:0000256" key="1">
    <source>
        <dbReference type="ARBA" id="ARBA00007692"/>
    </source>
</evidence>
<dbReference type="GO" id="GO:0003676">
    <property type="term" value="F:nucleic acid binding"/>
    <property type="evidence" value="ECO:0007669"/>
    <property type="project" value="InterPro"/>
</dbReference>
<dbReference type="GO" id="GO:0006353">
    <property type="term" value="P:DNA-templated transcription termination"/>
    <property type="evidence" value="ECO:0007669"/>
    <property type="project" value="UniProtKB-KW"/>
</dbReference>
<evidence type="ECO:0000256" key="3">
    <source>
        <dbReference type="ARBA" id="ARBA00022946"/>
    </source>
</evidence>
<evidence type="ECO:0000313" key="4">
    <source>
        <dbReference type="EMBL" id="EMS66427.1"/>
    </source>
</evidence>
<dbReference type="eggNOG" id="KOG1267">
    <property type="taxonomic scope" value="Eukaryota"/>
</dbReference>
<dbReference type="GO" id="GO:0015996">
    <property type="term" value="P:chlorophyll catabolic process"/>
    <property type="evidence" value="ECO:0007669"/>
    <property type="project" value="TreeGrafter"/>
</dbReference>
<organism evidence="4">
    <name type="scientific">Triticum urartu</name>
    <name type="common">Red wild einkorn</name>
    <name type="synonym">Crithodium urartu</name>
    <dbReference type="NCBI Taxonomy" id="4572"/>
    <lineage>
        <taxon>Eukaryota</taxon>
        <taxon>Viridiplantae</taxon>
        <taxon>Streptophyta</taxon>
        <taxon>Embryophyta</taxon>
        <taxon>Tracheophyta</taxon>
        <taxon>Spermatophyta</taxon>
        <taxon>Magnoliopsida</taxon>
        <taxon>Liliopsida</taxon>
        <taxon>Poales</taxon>
        <taxon>Poaceae</taxon>
        <taxon>BOP clade</taxon>
        <taxon>Pooideae</taxon>
        <taxon>Triticodae</taxon>
        <taxon>Triticeae</taxon>
        <taxon>Triticinae</taxon>
        <taxon>Triticum</taxon>
    </lineage>
</organism>
<keyword evidence="2" id="KW-0805">Transcription regulation</keyword>
<protein>
    <recommendedName>
        <fullName evidence="5">mTERF domain-containing protein 1, mitochondrial</fullName>
    </recommendedName>
</protein>
<dbReference type="Pfam" id="PF06405">
    <property type="entry name" value="RCC_reductase"/>
    <property type="match status" value="1"/>
</dbReference>
<dbReference type="PANTHER" id="PTHR34685">
    <property type="entry name" value="RED CHLOROPHYLL CATABOLITE REDUCTASE, CHLOROPLASTIC"/>
    <property type="match status" value="1"/>
</dbReference>
<dbReference type="PANTHER" id="PTHR34685:SF2">
    <property type="entry name" value="RED CHLOROPHYLL CATABOLITE REDUCTASE, CHLOROPLASTIC"/>
    <property type="match status" value="1"/>
</dbReference>
<dbReference type="InterPro" id="IPR009439">
    <property type="entry name" value="RCC_reductase"/>
</dbReference>
<keyword evidence="2" id="KW-0804">Transcription</keyword>
<evidence type="ECO:0008006" key="5">
    <source>
        <dbReference type="Google" id="ProtNLM"/>
    </source>
</evidence>
<dbReference type="GO" id="GO:0009507">
    <property type="term" value="C:chloroplast"/>
    <property type="evidence" value="ECO:0007669"/>
    <property type="project" value="TreeGrafter"/>
</dbReference>
<sequence>MAAPTLSTISGLHHGASPLLRARTSSTMCACMPSLAHRKVARELVAEAEARLLPSAVPADVLEFRNSTGTAVGMLDVRRGVPASSIDFMLYSSLHCKVPNGAIDITSVLISLNALSDAPHFLMEFIQGSPSSMVVILDLLPRKDLALHPEYIVKYYENTGLDKQRENIEELPQTRPYRSPSLFVRSACSPTALSVTIDCGHGGESTLEEIVSSHLASAVKEVLQIWLHSCAGQTSEMEDAEREIMVRRDQAVRLKSIEVDLTANLPKMFGPDVSSHIEYSDIQWVTKTKRPGPILDYLGKVGVRRDKLPHLLHRYPQVLHASIVVDLAPVVKYLQGMDVKPGDVSRVLERYPELLDLKLEGTMSTSVAYLVSIGVARRQIGGVITCFPEVLGMLAVARMIKKKPYVLGFGLED</sequence>
<name>M8A252_TRIUA</name>
<dbReference type="SMART" id="SM00733">
    <property type="entry name" value="Mterf"/>
    <property type="match status" value="2"/>
</dbReference>
<dbReference type="Pfam" id="PF02536">
    <property type="entry name" value="mTERF"/>
    <property type="match status" value="1"/>
</dbReference>
<dbReference type="Gene3D" id="1.25.70.10">
    <property type="entry name" value="Transcription termination factor 3, mitochondrial"/>
    <property type="match status" value="1"/>
</dbReference>
<gene>
    <name evidence="4" type="ORF">TRIUR3_08140</name>
</gene>
<comment type="similarity">
    <text evidence="1">Belongs to the mTERF family.</text>
</comment>
<dbReference type="STRING" id="4572.M8A252"/>
<evidence type="ECO:0000256" key="2">
    <source>
        <dbReference type="ARBA" id="ARBA00022472"/>
    </source>
</evidence>
<dbReference type="AlphaFoldDB" id="M8A252"/>
<dbReference type="InterPro" id="IPR038538">
    <property type="entry name" value="MTERF_sf"/>
</dbReference>